<evidence type="ECO:0000313" key="2">
    <source>
        <dbReference type="Proteomes" id="UP001234216"/>
    </source>
</evidence>
<dbReference type="EMBL" id="JAUSZV010000005">
    <property type="protein sequence ID" value="MDQ0905794.1"/>
    <property type="molecule type" value="Genomic_DNA"/>
</dbReference>
<gene>
    <name evidence="1" type="ORF">QFZ22_001779</name>
</gene>
<name>A0AAW8F6T5_9ACTN</name>
<comment type="caution">
    <text evidence="1">The sequence shown here is derived from an EMBL/GenBank/DDBJ whole genome shotgun (WGS) entry which is preliminary data.</text>
</comment>
<accession>A0AAW8F6T5</accession>
<dbReference type="Proteomes" id="UP001234216">
    <property type="component" value="Unassembled WGS sequence"/>
</dbReference>
<dbReference type="AlphaFoldDB" id="A0AAW8F6T5"/>
<reference evidence="1" key="1">
    <citation type="submission" date="2023-07" db="EMBL/GenBank/DDBJ databases">
        <title>Comparative genomics of wheat-associated soil bacteria to identify genetic determinants of phenazine resistance.</title>
        <authorList>
            <person name="Mouncey N."/>
        </authorList>
    </citation>
    <scope>NUCLEOTIDE SEQUENCE</scope>
    <source>
        <strain evidence="1">V4I22</strain>
    </source>
</reference>
<protein>
    <submittedName>
        <fullName evidence="1">Uncharacterized protein</fullName>
    </submittedName>
</protein>
<proteinExistence type="predicted"/>
<evidence type="ECO:0000313" key="1">
    <source>
        <dbReference type="EMBL" id="MDQ0905794.1"/>
    </source>
</evidence>
<sequence length="78" mass="8628">MTHRVGPVRPVRLSAIGASGRAWPVIDFRTESLDSESTERSRFLASDDRVCLVMLDSGSRLTLKWSLDDPLFVIPPSG</sequence>
<organism evidence="1 2">
    <name type="scientific">Streptomyces canus</name>
    <dbReference type="NCBI Taxonomy" id="58343"/>
    <lineage>
        <taxon>Bacteria</taxon>
        <taxon>Bacillati</taxon>
        <taxon>Actinomycetota</taxon>
        <taxon>Actinomycetes</taxon>
        <taxon>Kitasatosporales</taxon>
        <taxon>Streptomycetaceae</taxon>
        <taxon>Streptomyces</taxon>
        <taxon>Streptomyces aurantiacus group</taxon>
    </lineage>
</organism>